<dbReference type="GO" id="GO:0016652">
    <property type="term" value="F:oxidoreductase activity, acting on NAD(P)H as acceptor"/>
    <property type="evidence" value="ECO:0007669"/>
    <property type="project" value="UniProtKB-UniRule"/>
</dbReference>
<dbReference type="InterPro" id="IPR023048">
    <property type="entry name" value="NADH:quinone_OxRdtase_FMN_depd"/>
</dbReference>
<dbReference type="Pfam" id="PF02525">
    <property type="entry name" value="Flavodoxin_2"/>
    <property type="match status" value="1"/>
</dbReference>
<protein>
    <recommendedName>
        <fullName evidence="6">FMN dependent NADH:quinone oxidoreductase</fullName>
        <ecNumber evidence="6">1.6.5.-</ecNumber>
    </recommendedName>
    <alternativeName>
        <fullName evidence="6">Azo-dye reductase</fullName>
    </alternativeName>
    <alternativeName>
        <fullName evidence="6">FMN-dependent NADH-azo compound oxidoreductase</fullName>
    </alternativeName>
    <alternativeName>
        <fullName evidence="6">FMN-dependent NADH-azoreductase</fullName>
        <ecNumber evidence="6">1.7.1.17</ecNumber>
    </alternativeName>
</protein>
<dbReference type="eggNOG" id="COG1182">
    <property type="taxonomic scope" value="Bacteria"/>
</dbReference>
<proteinExistence type="inferred from homology"/>
<evidence type="ECO:0000256" key="1">
    <source>
        <dbReference type="ARBA" id="ARBA00022630"/>
    </source>
</evidence>
<dbReference type="HOGENOM" id="CLU_088964_2_0_14"/>
<dbReference type="GeneID" id="66608848"/>
<accession>A0A0H3DKB3</accession>
<comment type="function">
    <text evidence="6">Quinone reductase that provides resistance to thiol-specific stress caused by electrophilic quinones.</text>
</comment>
<comment type="catalytic activity">
    <reaction evidence="6">
        <text>2 a quinone + NADH + H(+) = 2 a 1,4-benzosemiquinone + NAD(+)</text>
        <dbReference type="Rhea" id="RHEA:65952"/>
        <dbReference type="ChEBI" id="CHEBI:15378"/>
        <dbReference type="ChEBI" id="CHEBI:57540"/>
        <dbReference type="ChEBI" id="CHEBI:57945"/>
        <dbReference type="ChEBI" id="CHEBI:132124"/>
        <dbReference type="ChEBI" id="CHEBI:134225"/>
    </reaction>
</comment>
<dbReference type="GO" id="GO:0010181">
    <property type="term" value="F:FMN binding"/>
    <property type="evidence" value="ECO:0007669"/>
    <property type="project" value="UniProtKB-UniRule"/>
</dbReference>
<dbReference type="SUPFAM" id="SSF52218">
    <property type="entry name" value="Flavoproteins"/>
    <property type="match status" value="1"/>
</dbReference>
<sequence>MKKVIIIDASVSPSGSYTHLLLERFLATFQAKNKDVELSTWNLNELPVGQISYNTQNAGTFFSVENSDKYIDALKAAHGVIILAPMTNFNYPATLKNFIDHVFVANKTFKDKYVTKGASSGMLGNLKVVVLGSQGAPLGWYPWGDHVNSLRGLFGFAGVASFASVIIDGTKLLYKDKSKSEVVDMFAKQVDAIANEF</sequence>
<dbReference type="InterPro" id="IPR003680">
    <property type="entry name" value="Flavodoxin_fold"/>
</dbReference>
<comment type="caution">
    <text evidence="6">Lacks conserved residue(s) required for the propagation of feature annotation.</text>
</comment>
<comment type="subunit">
    <text evidence="6">Homodimer.</text>
</comment>
<name>A0A0H3DKB3_MYCPB</name>
<dbReference type="EMBL" id="CP002077">
    <property type="protein sequence ID" value="ADK86688.1"/>
    <property type="molecule type" value="Genomic_DNA"/>
</dbReference>
<evidence type="ECO:0000256" key="5">
    <source>
        <dbReference type="ARBA" id="ARBA00048542"/>
    </source>
</evidence>
<evidence type="ECO:0000256" key="3">
    <source>
        <dbReference type="ARBA" id="ARBA00023002"/>
    </source>
</evidence>
<keyword evidence="2 6" id="KW-0288">FMN</keyword>
<keyword evidence="1 6" id="KW-0285">Flavoprotein</keyword>
<dbReference type="NCBIfam" id="NF002370">
    <property type="entry name" value="PRK01355.1"/>
    <property type="match status" value="1"/>
</dbReference>
<feature type="domain" description="Flavodoxin-like fold" evidence="7">
    <location>
        <begin position="2"/>
        <end position="181"/>
    </location>
</feature>
<evidence type="ECO:0000256" key="4">
    <source>
        <dbReference type="ARBA" id="ARBA00023027"/>
    </source>
</evidence>
<evidence type="ECO:0000256" key="6">
    <source>
        <dbReference type="HAMAP-Rule" id="MF_01216"/>
    </source>
</evidence>
<dbReference type="PaxDb" id="722438-MPNE_0559"/>
<evidence type="ECO:0000259" key="7">
    <source>
        <dbReference type="Pfam" id="PF02525"/>
    </source>
</evidence>
<organism evidence="8 9">
    <name type="scientific">Mycoplasmoides pneumoniae (strain ATCC 15531 / DSM 23978 / CIP 103766 / NBRC 14401 / NCTC 10119 / FH)</name>
    <name type="common">Mycoplasma pneumoniae</name>
    <dbReference type="NCBI Taxonomy" id="722438"/>
    <lineage>
        <taxon>Bacteria</taxon>
        <taxon>Bacillati</taxon>
        <taxon>Mycoplasmatota</taxon>
        <taxon>Mycoplasmoidales</taxon>
        <taxon>Mycoplasmoidaceae</taxon>
        <taxon>Mycoplasmoides</taxon>
    </lineage>
</organism>
<dbReference type="Proteomes" id="UP000007756">
    <property type="component" value="Chromosome"/>
</dbReference>
<dbReference type="Gene3D" id="3.40.50.360">
    <property type="match status" value="1"/>
</dbReference>
<keyword evidence="3 6" id="KW-0560">Oxidoreductase</keyword>
<feature type="binding site" evidence="6">
    <location>
        <position position="10"/>
    </location>
    <ligand>
        <name>FMN</name>
        <dbReference type="ChEBI" id="CHEBI:58210"/>
    </ligand>
</feature>
<gene>
    <name evidence="6" type="primary">azoR</name>
    <name evidence="8" type="ordered locus">MPNE_0559</name>
</gene>
<dbReference type="GO" id="GO:0016655">
    <property type="term" value="F:oxidoreductase activity, acting on NAD(P)H, quinone or similar compound as acceptor"/>
    <property type="evidence" value="ECO:0007669"/>
    <property type="project" value="InterPro"/>
</dbReference>
<dbReference type="InterPro" id="IPR050104">
    <property type="entry name" value="FMN-dep_NADH:Q_OxRdtase_AzoR1"/>
</dbReference>
<comment type="catalytic activity">
    <reaction evidence="5">
        <text>N,N-dimethyl-1,4-phenylenediamine + anthranilate + 2 NAD(+) = 2-(4-dimethylaminophenyl)diazenylbenzoate + 2 NADH + 2 H(+)</text>
        <dbReference type="Rhea" id="RHEA:55872"/>
        <dbReference type="ChEBI" id="CHEBI:15378"/>
        <dbReference type="ChEBI" id="CHEBI:15783"/>
        <dbReference type="ChEBI" id="CHEBI:16567"/>
        <dbReference type="ChEBI" id="CHEBI:57540"/>
        <dbReference type="ChEBI" id="CHEBI:57945"/>
        <dbReference type="ChEBI" id="CHEBI:71579"/>
        <dbReference type="EC" id="1.7.1.17"/>
    </reaction>
    <physiologicalReaction direction="right-to-left" evidence="5">
        <dbReference type="Rhea" id="RHEA:55874"/>
    </physiologicalReaction>
</comment>
<keyword evidence="4 6" id="KW-0520">NAD</keyword>
<dbReference type="PANTHER" id="PTHR43741">
    <property type="entry name" value="FMN-DEPENDENT NADH-AZOREDUCTASE 1"/>
    <property type="match status" value="1"/>
</dbReference>
<dbReference type="PATRIC" id="fig|722438.3.peg.532"/>
<comment type="similarity">
    <text evidence="6">Belongs to the azoreductase type 1 family.</text>
</comment>
<reference evidence="8 9" key="1">
    <citation type="journal article" date="2010" name="Appl. Environ. Microbiol.">
        <title>Targeted chromosomal knockouts in Mycoplasma pneumoniae.</title>
        <authorList>
            <person name="Krishnakumar R."/>
            <person name="Assad-Garcia N."/>
            <person name="Benders G.A."/>
            <person name="Phan Q."/>
            <person name="Montague M.G."/>
            <person name="Glass J.I."/>
        </authorList>
    </citation>
    <scope>NUCLEOTIDE SEQUENCE [LARGE SCALE GENOMIC DNA]</scope>
    <source>
        <strain evidence="9">ATCC 15531 / DSM 22911 / NBRC 14401 / NCTC 10119 / FH</strain>
    </source>
</reference>
<dbReference type="GO" id="GO:0009055">
    <property type="term" value="F:electron transfer activity"/>
    <property type="evidence" value="ECO:0007669"/>
    <property type="project" value="UniProtKB-UniRule"/>
</dbReference>
<comment type="function">
    <text evidence="6">Also exhibits azoreductase activity. Catalyzes the reductive cleavage of the azo bond in aromatic azo compounds to the corresponding amines.</text>
</comment>
<dbReference type="EC" id="1.6.5.-" evidence="6"/>
<dbReference type="PANTHER" id="PTHR43741:SF4">
    <property type="entry name" value="FMN-DEPENDENT NADH:QUINONE OXIDOREDUCTASE"/>
    <property type="match status" value="1"/>
</dbReference>
<evidence type="ECO:0000256" key="2">
    <source>
        <dbReference type="ARBA" id="ARBA00022643"/>
    </source>
</evidence>
<evidence type="ECO:0000313" key="9">
    <source>
        <dbReference type="Proteomes" id="UP000007756"/>
    </source>
</evidence>
<dbReference type="EC" id="1.7.1.17" evidence="6"/>
<dbReference type="STRING" id="722438.F539_02695"/>
<dbReference type="HAMAP" id="MF_01216">
    <property type="entry name" value="Azoreductase_type1"/>
    <property type="match status" value="1"/>
</dbReference>
<dbReference type="InterPro" id="IPR029039">
    <property type="entry name" value="Flavoprotein-like_sf"/>
</dbReference>
<dbReference type="AlphaFoldDB" id="A0A0H3DKB3"/>
<dbReference type="SMR" id="A0A0H3DKB3"/>
<evidence type="ECO:0000313" key="8">
    <source>
        <dbReference type="EMBL" id="ADK86688.1"/>
    </source>
</evidence>
<dbReference type="KEGG" id="mpj:MPNE_0559"/>
<dbReference type="RefSeq" id="WP_010874835.1">
    <property type="nucleotide sequence ID" value="NZ_CP010546.1"/>
</dbReference>
<comment type="cofactor">
    <cofactor evidence="6">
        <name>FMN</name>
        <dbReference type="ChEBI" id="CHEBI:58210"/>
    </cofactor>
    <text evidence="6">Binds 1 FMN per subunit.</text>
</comment>